<evidence type="ECO:0000313" key="1">
    <source>
        <dbReference type="EMBL" id="KAJ1346860.1"/>
    </source>
</evidence>
<organism evidence="1 2">
    <name type="scientific">Parelaphostrongylus tenuis</name>
    <name type="common">Meningeal worm</name>
    <dbReference type="NCBI Taxonomy" id="148309"/>
    <lineage>
        <taxon>Eukaryota</taxon>
        <taxon>Metazoa</taxon>
        <taxon>Ecdysozoa</taxon>
        <taxon>Nematoda</taxon>
        <taxon>Chromadorea</taxon>
        <taxon>Rhabditida</taxon>
        <taxon>Rhabditina</taxon>
        <taxon>Rhabditomorpha</taxon>
        <taxon>Strongyloidea</taxon>
        <taxon>Metastrongylidae</taxon>
        <taxon>Parelaphostrongylus</taxon>
    </lineage>
</organism>
<evidence type="ECO:0000313" key="2">
    <source>
        <dbReference type="Proteomes" id="UP001196413"/>
    </source>
</evidence>
<reference evidence="1" key="1">
    <citation type="submission" date="2021-06" db="EMBL/GenBank/DDBJ databases">
        <title>Parelaphostrongylus tenuis whole genome reference sequence.</title>
        <authorList>
            <person name="Garwood T.J."/>
            <person name="Larsen P.A."/>
            <person name="Fountain-Jones N.M."/>
            <person name="Garbe J.R."/>
            <person name="Macchietto M.G."/>
            <person name="Kania S.A."/>
            <person name="Gerhold R.W."/>
            <person name="Richards J.E."/>
            <person name="Wolf T.M."/>
        </authorList>
    </citation>
    <scope>NUCLEOTIDE SEQUENCE</scope>
    <source>
        <strain evidence="1">MNPRO001-30</strain>
        <tissue evidence="1">Meninges</tissue>
    </source>
</reference>
<dbReference type="AlphaFoldDB" id="A0AAD5LUM0"/>
<dbReference type="Proteomes" id="UP001196413">
    <property type="component" value="Unassembled WGS sequence"/>
</dbReference>
<protein>
    <submittedName>
        <fullName evidence="1">Uncharacterized protein</fullName>
    </submittedName>
</protein>
<keyword evidence="2" id="KW-1185">Reference proteome</keyword>
<gene>
    <name evidence="1" type="ORF">KIN20_001776</name>
</gene>
<sequence>MEAALQRFRTESESHLNGHPELSTPLTEAFFIFERLVNLIPESIDKTPNDGHVLVSVWYSRNLARKGTLSVQAIMRSGIMCISTMVPYSAAGMFSTFSMMIFRQMSPDGLTGQTQSVRRIPVSALLADWLSRTNERKGDQYEKHKNEWMGRVGLV</sequence>
<name>A0AAD5LUM0_PARTN</name>
<proteinExistence type="predicted"/>
<comment type="caution">
    <text evidence="1">The sequence shown here is derived from an EMBL/GenBank/DDBJ whole genome shotgun (WGS) entry which is preliminary data.</text>
</comment>
<dbReference type="EMBL" id="JAHQIW010000234">
    <property type="protein sequence ID" value="KAJ1346860.1"/>
    <property type="molecule type" value="Genomic_DNA"/>
</dbReference>
<accession>A0AAD5LUM0</accession>